<reference evidence="1 2" key="1">
    <citation type="submission" date="2023-10" db="EMBL/GenBank/DDBJ databases">
        <title>Psychrosphaera aquimaarina strain SW33 isolated from seawater.</title>
        <authorList>
            <person name="Bayburt H."/>
            <person name="Kim J.M."/>
            <person name="Choi B.J."/>
            <person name="Jeon C.O."/>
        </authorList>
    </citation>
    <scope>NUCLEOTIDE SEQUENCE [LARGE SCALE GENOMIC DNA]</scope>
    <source>
        <strain evidence="1 2">KCTC 52743</strain>
    </source>
</reference>
<comment type="caution">
    <text evidence="1">The sequence shown here is derived from an EMBL/GenBank/DDBJ whole genome shotgun (WGS) entry which is preliminary data.</text>
</comment>
<accession>A0ABU3QW92</accession>
<keyword evidence="2" id="KW-1185">Reference proteome</keyword>
<proteinExistence type="predicted"/>
<dbReference type="EMBL" id="JAWCUA010000001">
    <property type="protein sequence ID" value="MDU0111707.1"/>
    <property type="molecule type" value="Genomic_DNA"/>
</dbReference>
<name>A0ABU3QW92_9GAMM</name>
<gene>
    <name evidence="1" type="ORF">RT723_01500</name>
</gene>
<evidence type="ECO:0000313" key="1">
    <source>
        <dbReference type="EMBL" id="MDU0111707.1"/>
    </source>
</evidence>
<dbReference type="Proteomes" id="UP001257914">
    <property type="component" value="Unassembled WGS sequence"/>
</dbReference>
<evidence type="ECO:0000313" key="2">
    <source>
        <dbReference type="Proteomes" id="UP001257914"/>
    </source>
</evidence>
<sequence>MGEFRKETLSSFVELWQWNKKFDRDNMVRIADFTSKYKDKIIYCKNHNELVCAINA</sequence>
<organism evidence="1 2">
    <name type="scientific">Psychrosphaera aquimarina</name>
    <dbReference type="NCBI Taxonomy" id="2044854"/>
    <lineage>
        <taxon>Bacteria</taxon>
        <taxon>Pseudomonadati</taxon>
        <taxon>Pseudomonadota</taxon>
        <taxon>Gammaproteobacteria</taxon>
        <taxon>Alteromonadales</taxon>
        <taxon>Pseudoalteromonadaceae</taxon>
        <taxon>Psychrosphaera</taxon>
    </lineage>
</organism>
<dbReference type="RefSeq" id="WP_315945607.1">
    <property type="nucleotide sequence ID" value="NZ_JAWCUA010000001.1"/>
</dbReference>
<protein>
    <submittedName>
        <fullName evidence="1">Uncharacterized protein</fullName>
    </submittedName>
</protein>